<dbReference type="EMBL" id="VSIX01000040">
    <property type="protein sequence ID" value="TYB31317.1"/>
    <property type="molecule type" value="Genomic_DNA"/>
</dbReference>
<evidence type="ECO:0000256" key="6">
    <source>
        <dbReference type="ARBA" id="ARBA00035254"/>
    </source>
</evidence>
<dbReference type="GO" id="GO:0003735">
    <property type="term" value="F:structural constituent of ribosome"/>
    <property type="evidence" value="ECO:0007669"/>
    <property type="project" value="InterPro"/>
</dbReference>
<evidence type="ECO:0000256" key="2">
    <source>
        <dbReference type="ARBA" id="ARBA00022730"/>
    </source>
</evidence>
<evidence type="ECO:0000259" key="10">
    <source>
        <dbReference type="SMART" id="SM01390"/>
    </source>
</evidence>
<dbReference type="PANTHER" id="PTHR11831:SF4">
    <property type="entry name" value="SMALL RIBOSOMAL SUBUNIT PROTEIN US4M"/>
    <property type="match status" value="1"/>
</dbReference>
<dbReference type="AlphaFoldDB" id="A0A5D0MC39"/>
<evidence type="ECO:0000256" key="5">
    <source>
        <dbReference type="ARBA" id="ARBA00023274"/>
    </source>
</evidence>
<dbReference type="GO" id="GO:0042274">
    <property type="term" value="P:ribosomal small subunit biogenesis"/>
    <property type="evidence" value="ECO:0007669"/>
    <property type="project" value="TreeGrafter"/>
</dbReference>
<dbReference type="InterPro" id="IPR018079">
    <property type="entry name" value="Ribosomal_uS4_CS"/>
</dbReference>
<dbReference type="PROSITE" id="PS50889">
    <property type="entry name" value="S4"/>
    <property type="match status" value="1"/>
</dbReference>
<dbReference type="NCBIfam" id="NF003717">
    <property type="entry name" value="PRK05327.1"/>
    <property type="match status" value="1"/>
</dbReference>
<evidence type="ECO:0000313" key="11">
    <source>
        <dbReference type="EMBL" id="TYB31317.1"/>
    </source>
</evidence>
<keyword evidence="4 7" id="KW-0689">Ribosomal protein</keyword>
<proteinExistence type="inferred from homology"/>
<evidence type="ECO:0000256" key="1">
    <source>
        <dbReference type="ARBA" id="ARBA00007465"/>
    </source>
</evidence>
<dbReference type="Gene3D" id="3.10.290.10">
    <property type="entry name" value="RNA-binding S4 domain"/>
    <property type="match status" value="1"/>
</dbReference>
<feature type="domain" description="Small ribosomal subunit protein uS4 N-terminal" evidence="10">
    <location>
        <begin position="3"/>
        <end position="99"/>
    </location>
</feature>
<comment type="subunit">
    <text evidence="7">Part of the 30S ribosomal subunit. Contacts protein S5. The interaction surface between S4 and S5 is involved in control of translational fidelity.</text>
</comment>
<dbReference type="InterPro" id="IPR001912">
    <property type="entry name" value="Ribosomal_uS4_N"/>
</dbReference>
<comment type="function">
    <text evidence="7">With S5 and S12 plays an important role in translational accuracy.</text>
</comment>
<comment type="similarity">
    <text evidence="1 7 8">Belongs to the universal ribosomal protein uS4 family.</text>
</comment>
<protein>
    <recommendedName>
        <fullName evidence="6 7">Small ribosomal subunit protein uS4</fullName>
    </recommendedName>
</protein>
<sequence length="210" mass="24828">MAKHTGPVCKICRREGEKLFLKGDRCHTEKCSFDRRPYPPGEHGKSNLRKKQSDFGLHLREKQKVKRMYNLMEQQFRNYYKKADQTKGMTGLMLLQFLERRLDNIVFRLNFAPSRKAARQLVTHSHFSVNGKSVRIPSFIVDEGDEIEIKENKRDKKIFKVAMEVAKQNPIVEWLEVDPDKFKGIVKRLPEREDMPQNIKENLVVEYYSK</sequence>
<dbReference type="GO" id="GO:0019843">
    <property type="term" value="F:rRNA binding"/>
    <property type="evidence" value="ECO:0007669"/>
    <property type="project" value="UniProtKB-UniRule"/>
</dbReference>
<dbReference type="GO" id="GO:0015935">
    <property type="term" value="C:small ribosomal subunit"/>
    <property type="evidence" value="ECO:0007669"/>
    <property type="project" value="InterPro"/>
</dbReference>
<evidence type="ECO:0000256" key="8">
    <source>
        <dbReference type="RuleBase" id="RU003699"/>
    </source>
</evidence>
<evidence type="ECO:0000256" key="3">
    <source>
        <dbReference type="ARBA" id="ARBA00022884"/>
    </source>
</evidence>
<organism evidence="11 12">
    <name type="scientific">Candidatus Mcinerneyibacterium aminivorans</name>
    <dbReference type="NCBI Taxonomy" id="2703815"/>
    <lineage>
        <taxon>Bacteria</taxon>
        <taxon>Candidatus Macinerneyibacteriota</taxon>
        <taxon>Candidatus Mcinerneyibacteria</taxon>
        <taxon>Candidatus Mcinerneyibacteriales</taxon>
        <taxon>Candidatus Mcinerneyibacteriaceae</taxon>
        <taxon>Candidatus Mcinerneyibacterium</taxon>
    </lineage>
</organism>
<dbReference type="SUPFAM" id="SSF55174">
    <property type="entry name" value="Alpha-L RNA-binding motif"/>
    <property type="match status" value="1"/>
</dbReference>
<dbReference type="InterPro" id="IPR022801">
    <property type="entry name" value="Ribosomal_uS4"/>
</dbReference>
<evidence type="ECO:0000313" key="12">
    <source>
        <dbReference type="Proteomes" id="UP000324143"/>
    </source>
</evidence>
<dbReference type="SMART" id="SM01390">
    <property type="entry name" value="Ribosomal_S4"/>
    <property type="match status" value="1"/>
</dbReference>
<dbReference type="HAMAP" id="MF_01306_B">
    <property type="entry name" value="Ribosomal_uS4_B"/>
    <property type="match status" value="1"/>
</dbReference>
<evidence type="ECO:0000256" key="4">
    <source>
        <dbReference type="ARBA" id="ARBA00022980"/>
    </source>
</evidence>
<accession>A0A5D0MC39</accession>
<dbReference type="InterPro" id="IPR005709">
    <property type="entry name" value="Ribosomal_uS4_bac-type"/>
</dbReference>
<dbReference type="FunFam" id="1.10.1050.10:FF:000001">
    <property type="entry name" value="30S ribosomal protein S4"/>
    <property type="match status" value="1"/>
</dbReference>
<comment type="function">
    <text evidence="7">One of the primary rRNA binding proteins, it binds directly to 16S rRNA where it nucleates assembly of the body of the 30S subunit.</text>
</comment>
<name>A0A5D0MC39_9BACT</name>
<comment type="caution">
    <text evidence="11">The sequence shown here is derived from an EMBL/GenBank/DDBJ whole genome shotgun (WGS) entry which is preliminary data.</text>
</comment>
<dbReference type="InterPro" id="IPR002942">
    <property type="entry name" value="S4_RNA-bd"/>
</dbReference>
<keyword evidence="5 7" id="KW-0687">Ribonucleoprotein</keyword>
<keyword evidence="3 7" id="KW-0694">RNA-binding</keyword>
<feature type="domain" description="RNA-binding S4" evidence="9">
    <location>
        <begin position="100"/>
        <end position="164"/>
    </location>
</feature>
<dbReference type="GO" id="GO:0006412">
    <property type="term" value="P:translation"/>
    <property type="evidence" value="ECO:0007669"/>
    <property type="project" value="UniProtKB-UniRule"/>
</dbReference>
<dbReference type="FunFam" id="3.10.290.10:FF:000001">
    <property type="entry name" value="30S ribosomal protein S4"/>
    <property type="match status" value="1"/>
</dbReference>
<dbReference type="Pfam" id="PF00163">
    <property type="entry name" value="Ribosomal_S4"/>
    <property type="match status" value="1"/>
</dbReference>
<keyword evidence="2 7" id="KW-0699">rRNA-binding</keyword>
<keyword evidence="12" id="KW-1185">Reference proteome</keyword>
<dbReference type="InterPro" id="IPR036986">
    <property type="entry name" value="S4_RNA-bd_sf"/>
</dbReference>
<dbReference type="PROSITE" id="PS00632">
    <property type="entry name" value="RIBOSOMAL_S4"/>
    <property type="match status" value="1"/>
</dbReference>
<evidence type="ECO:0000259" key="9">
    <source>
        <dbReference type="SMART" id="SM00363"/>
    </source>
</evidence>
<gene>
    <name evidence="7 11" type="primary">rpsD</name>
    <name evidence="11" type="ORF">FXF47_04740</name>
</gene>
<dbReference type="SMART" id="SM00363">
    <property type="entry name" value="S4"/>
    <property type="match status" value="1"/>
</dbReference>
<dbReference type="Gene3D" id="1.10.1050.10">
    <property type="entry name" value="Ribosomal Protein S4 Delta 41, Chain A, domain 1"/>
    <property type="match status" value="1"/>
</dbReference>
<dbReference type="PANTHER" id="PTHR11831">
    <property type="entry name" value="30S 40S RIBOSOMAL PROTEIN"/>
    <property type="match status" value="1"/>
</dbReference>
<evidence type="ECO:0000256" key="7">
    <source>
        <dbReference type="HAMAP-Rule" id="MF_01306"/>
    </source>
</evidence>
<dbReference type="NCBIfam" id="TIGR01017">
    <property type="entry name" value="rpsD_bact"/>
    <property type="match status" value="1"/>
</dbReference>
<dbReference type="CDD" id="cd00165">
    <property type="entry name" value="S4"/>
    <property type="match status" value="1"/>
</dbReference>
<dbReference type="Pfam" id="PF01479">
    <property type="entry name" value="S4"/>
    <property type="match status" value="1"/>
</dbReference>
<reference evidence="11" key="1">
    <citation type="submission" date="2019-08" db="EMBL/GenBank/DDBJ databases">
        <title>Genomic characterization of a novel candidate phylum (ARYD3) from a high temperature, high salinity tertiary oil reservoir in north central Oklahoma, USA.</title>
        <authorList>
            <person name="Youssef N.H."/>
            <person name="Yadav A."/>
            <person name="Elshahed M.S."/>
        </authorList>
    </citation>
    <scope>NUCLEOTIDE SEQUENCE [LARGE SCALE GENOMIC DNA]</scope>
    <source>
        <strain evidence="11">ARYD3</strain>
    </source>
</reference>
<dbReference type="Proteomes" id="UP000324143">
    <property type="component" value="Unassembled WGS sequence"/>
</dbReference>